<evidence type="ECO:0000313" key="2">
    <source>
        <dbReference type="Proteomes" id="UP000002208"/>
    </source>
</evidence>
<protein>
    <submittedName>
        <fullName evidence="1">Uncharacterized protein</fullName>
    </submittedName>
</protein>
<geneLocation type="plasmid" evidence="2">
    <name>pDeide3</name>
</geneLocation>
<name>C1D3F3_DEIDV</name>
<dbReference type="Proteomes" id="UP000002208">
    <property type="component" value="Plasmid 3"/>
</dbReference>
<sequence length="154" mass="17737">MDLVRRALETMAWCAPRVQTNDVASCLRSTELRPGRDIAFWYGDPPLADELEFLSDPWQPLPDEPPVVRVPSELRGETIPRTYKVYLAETGGLVPWAEWNASALWPNMERALRNFRSAATVAHRRRTVEGMAIRRSQLLRERGWKPDDTLRNLP</sequence>
<dbReference type="AlphaFoldDB" id="C1D3F3"/>
<keyword evidence="1" id="KW-0614">Plasmid</keyword>
<keyword evidence="2" id="KW-1185">Reference proteome</keyword>
<dbReference type="EMBL" id="CP001117">
    <property type="protein sequence ID" value="ACO48032.2"/>
    <property type="molecule type" value="Genomic_DNA"/>
</dbReference>
<dbReference type="HOGENOM" id="CLU_1701366_0_0_0"/>
<dbReference type="KEGG" id="ddr:Deide_3p00901"/>
<organism evidence="1 2">
    <name type="scientific">Deinococcus deserti (strain DSM 17065 / CIP 109153 / LMG 22923 / VCD115)</name>
    <dbReference type="NCBI Taxonomy" id="546414"/>
    <lineage>
        <taxon>Bacteria</taxon>
        <taxon>Thermotogati</taxon>
        <taxon>Deinococcota</taxon>
        <taxon>Deinococci</taxon>
        <taxon>Deinococcales</taxon>
        <taxon>Deinococcaceae</taxon>
        <taxon>Deinococcus</taxon>
    </lineage>
</organism>
<gene>
    <name evidence="1" type="ordered locus">Deide_3p00901</name>
</gene>
<evidence type="ECO:0000313" key="1">
    <source>
        <dbReference type="EMBL" id="ACO48032.2"/>
    </source>
</evidence>
<accession>C1D3F3</accession>
<reference evidence="1 2" key="1">
    <citation type="journal article" date="2009" name="PLoS Genet.">
        <title>Alliance of proteomics and genomics to unravel the specificities of Sahara bacterium Deinococcus deserti.</title>
        <authorList>
            <person name="de Groot A."/>
            <person name="Dulermo R."/>
            <person name="Ortet P."/>
            <person name="Blanchard L."/>
            <person name="Guerin P."/>
            <person name="Fernandez B."/>
            <person name="Vacherie B."/>
            <person name="Dossat C."/>
            <person name="Jolivet E."/>
            <person name="Siguier P."/>
            <person name="Chandler M."/>
            <person name="Barakat M."/>
            <person name="Dedieu A."/>
            <person name="Barbe V."/>
            <person name="Heulin T."/>
            <person name="Sommer S."/>
            <person name="Achouak W."/>
            <person name="Armengaud J."/>
        </authorList>
    </citation>
    <scope>NUCLEOTIDE SEQUENCE [LARGE SCALE GENOMIC DNA]</scope>
    <source>
        <strain evidence="2">DSM 17065 / CIP 109153 / LMG 22923 / VCD115</strain>
        <plasmid evidence="2">pDeide3</plasmid>
    </source>
</reference>
<proteinExistence type="predicted"/>